<dbReference type="Gene3D" id="2.40.50.230">
    <property type="entry name" value="Gp5 N-terminal domain"/>
    <property type="match status" value="1"/>
</dbReference>
<dbReference type="EMBL" id="JAKWBL010000001">
    <property type="protein sequence ID" value="MCH5597553.1"/>
    <property type="molecule type" value="Genomic_DNA"/>
</dbReference>
<comment type="caution">
    <text evidence="3">The sequence shown here is derived from an EMBL/GenBank/DDBJ whole genome shotgun (WGS) entry which is preliminary data.</text>
</comment>
<dbReference type="SUPFAM" id="SSF69279">
    <property type="entry name" value="Phage tail proteins"/>
    <property type="match status" value="1"/>
</dbReference>
<protein>
    <submittedName>
        <fullName evidence="3">Phage baseplate assembly protein V</fullName>
    </submittedName>
</protein>
<keyword evidence="1" id="KW-1133">Transmembrane helix</keyword>
<reference evidence="3 4" key="1">
    <citation type="submission" date="2022-02" db="EMBL/GenBank/DDBJ databases">
        <authorList>
            <person name="Min J."/>
        </authorList>
    </citation>
    <scope>NUCLEOTIDE SEQUENCE [LARGE SCALE GENOMIC DNA]</scope>
    <source>
        <strain evidence="3 4">GR10-1</strain>
    </source>
</reference>
<sequence>MLAARYGEWLFYNGTQMIFGNPEGKEITLKIGTDVTDVGVSAKTLKPSEKHAGFNTHDGKEVLKDVNEAHGMSDPFIKAGLEAGQKTYEGQQQYTYANTVFTSNPSSANSMDAVAERLQHGNIANTTYLSARSEKSTLALGTKIYLKDKSDASAGNYIIILINHFCSDQHHYQNSFSAIPQDVKRPPYTNAHLYPVCKPQPAIVLNNEDDKGMGRLQVKFPWQAESKDDKPWLSVMVPHAGKGKGFLFYLKLMNKLWLILLEAMPNALLWLALFILMMGNMKMIIQIIIKKLLELKREGDWRLMMTKESLGFRTIKEMRRGIIFCFKKTKRIMKQRSYQAQMIIIFRL</sequence>
<dbReference type="Proteomes" id="UP001202248">
    <property type="component" value="Unassembled WGS sequence"/>
</dbReference>
<dbReference type="InterPro" id="IPR006531">
    <property type="entry name" value="Gp5/Vgr_OB"/>
</dbReference>
<organism evidence="3 4">
    <name type="scientific">Niabella ginsengisoli</name>
    <dbReference type="NCBI Taxonomy" id="522298"/>
    <lineage>
        <taxon>Bacteria</taxon>
        <taxon>Pseudomonadati</taxon>
        <taxon>Bacteroidota</taxon>
        <taxon>Chitinophagia</taxon>
        <taxon>Chitinophagales</taxon>
        <taxon>Chitinophagaceae</taxon>
        <taxon>Niabella</taxon>
    </lineage>
</organism>
<name>A0ABS9SGQ2_9BACT</name>
<feature type="transmembrane region" description="Helical" evidence="1">
    <location>
        <begin position="256"/>
        <end position="276"/>
    </location>
</feature>
<keyword evidence="1" id="KW-0812">Transmembrane</keyword>
<evidence type="ECO:0000313" key="3">
    <source>
        <dbReference type="EMBL" id="MCH5597553.1"/>
    </source>
</evidence>
<dbReference type="SUPFAM" id="SSF69255">
    <property type="entry name" value="gp5 N-terminal domain-like"/>
    <property type="match status" value="1"/>
</dbReference>
<keyword evidence="4" id="KW-1185">Reference proteome</keyword>
<evidence type="ECO:0000313" key="4">
    <source>
        <dbReference type="Proteomes" id="UP001202248"/>
    </source>
</evidence>
<feature type="domain" description="Gp5/Type VI secretion system Vgr protein OB-fold" evidence="2">
    <location>
        <begin position="200"/>
        <end position="249"/>
    </location>
</feature>
<evidence type="ECO:0000256" key="1">
    <source>
        <dbReference type="SAM" id="Phobius"/>
    </source>
</evidence>
<gene>
    <name evidence="3" type="ORF">MKP09_06350</name>
</gene>
<evidence type="ECO:0000259" key="2">
    <source>
        <dbReference type="Pfam" id="PF04717"/>
    </source>
</evidence>
<dbReference type="InterPro" id="IPR037026">
    <property type="entry name" value="Vgr_OB-fold_dom_sf"/>
</dbReference>
<accession>A0ABS9SGQ2</accession>
<dbReference type="Pfam" id="PF04717">
    <property type="entry name" value="Phage_base_V"/>
    <property type="match status" value="1"/>
</dbReference>
<keyword evidence="1" id="KW-0472">Membrane</keyword>
<proteinExistence type="predicted"/>